<dbReference type="AlphaFoldDB" id="Q6CW58"/>
<dbReference type="Gene3D" id="3.40.50.300">
    <property type="entry name" value="P-loop containing nucleotide triphosphate hydrolases"/>
    <property type="match status" value="1"/>
</dbReference>
<proteinExistence type="predicted"/>
<organism evidence="2 3">
    <name type="scientific">Kluyveromyces lactis (strain ATCC 8585 / CBS 2359 / DSM 70799 / NBRC 1267 / NRRL Y-1140 / WM37)</name>
    <name type="common">Yeast</name>
    <name type="synonym">Candida sphaerica</name>
    <dbReference type="NCBI Taxonomy" id="284590"/>
    <lineage>
        <taxon>Eukaryota</taxon>
        <taxon>Fungi</taxon>
        <taxon>Dikarya</taxon>
        <taxon>Ascomycota</taxon>
        <taxon>Saccharomycotina</taxon>
        <taxon>Saccharomycetes</taxon>
        <taxon>Saccharomycetales</taxon>
        <taxon>Saccharomycetaceae</taxon>
        <taxon>Kluyveromyces</taxon>
    </lineage>
</organism>
<dbReference type="InterPro" id="IPR027417">
    <property type="entry name" value="P-loop_NTPase"/>
</dbReference>
<keyword evidence="3" id="KW-1185">Reference proteome</keyword>
<dbReference type="InParanoid" id="Q6CW58"/>
<dbReference type="eggNOG" id="KOG4203">
    <property type="taxonomic scope" value="Eukaryota"/>
</dbReference>
<dbReference type="STRING" id="284590.Q6CW58"/>
<name>Q6CW58_KLULA</name>
<accession>Q6CW58</accession>
<dbReference type="Pfam" id="PF00485">
    <property type="entry name" value="PRK"/>
    <property type="match status" value="1"/>
</dbReference>
<feature type="domain" description="Phosphoribulokinase/uridine kinase" evidence="1">
    <location>
        <begin position="73"/>
        <end position="158"/>
    </location>
</feature>
<sequence>MLHRIVINIAGGHYAGALQTTKEIESKLLGIFKHDVRVIDLDERAIAPRQYSDKDYDFESIIHEIKNVSSKGDLVIILVCGCYSLFDSKLCDLSSLKVFVDSDGDKRLINLIQQKHVITGDDLESCISYYMDHLRPEMINYIDPSKTKADIIIPSANDALGTAIIVDGIVKVVEQYQGGGSNDTKKLFPQLDFNLERMELQKERYYELS</sequence>
<gene>
    <name evidence="2" type="ORF">KLLA0_B06710g</name>
</gene>
<dbReference type="SUPFAM" id="SSF52540">
    <property type="entry name" value="P-loop containing nucleoside triphosphate hydrolases"/>
    <property type="match status" value="1"/>
</dbReference>
<dbReference type="FunCoup" id="Q6CW58">
    <property type="interactions" value="248"/>
</dbReference>
<reference evidence="2 3" key="1">
    <citation type="journal article" date="2004" name="Nature">
        <title>Genome evolution in yeasts.</title>
        <authorList>
            <consortium name="Genolevures"/>
            <person name="Dujon B."/>
            <person name="Sherman D."/>
            <person name="Fischer G."/>
            <person name="Durrens P."/>
            <person name="Casaregola S."/>
            <person name="Lafontaine I."/>
            <person name="de Montigny J."/>
            <person name="Marck C."/>
            <person name="Neuveglise C."/>
            <person name="Talla E."/>
            <person name="Goffard N."/>
            <person name="Frangeul L."/>
            <person name="Aigle M."/>
            <person name="Anthouard V."/>
            <person name="Babour A."/>
            <person name="Barbe V."/>
            <person name="Barnay S."/>
            <person name="Blanchin S."/>
            <person name="Beckerich J.M."/>
            <person name="Beyne E."/>
            <person name="Bleykasten C."/>
            <person name="Boisrame A."/>
            <person name="Boyer J."/>
            <person name="Cattolico L."/>
            <person name="Confanioleri F."/>
            <person name="de Daruvar A."/>
            <person name="Despons L."/>
            <person name="Fabre E."/>
            <person name="Fairhead C."/>
            <person name="Ferry-Dumazet H."/>
            <person name="Groppi A."/>
            <person name="Hantraye F."/>
            <person name="Hennequin C."/>
            <person name="Jauniaux N."/>
            <person name="Joyet P."/>
            <person name="Kachouri R."/>
            <person name="Kerrest A."/>
            <person name="Koszul R."/>
            <person name="Lemaire M."/>
            <person name="Lesur I."/>
            <person name="Ma L."/>
            <person name="Muller H."/>
            <person name="Nicaud J.M."/>
            <person name="Nikolski M."/>
            <person name="Oztas S."/>
            <person name="Ozier-Kalogeropoulos O."/>
            <person name="Pellenz S."/>
            <person name="Potier S."/>
            <person name="Richard G.F."/>
            <person name="Straub M.L."/>
            <person name="Suleau A."/>
            <person name="Swennene D."/>
            <person name="Tekaia F."/>
            <person name="Wesolowski-Louvel M."/>
            <person name="Westhof E."/>
            <person name="Wirth B."/>
            <person name="Zeniou-Meyer M."/>
            <person name="Zivanovic I."/>
            <person name="Bolotin-Fukuhara M."/>
            <person name="Thierry A."/>
            <person name="Bouchier C."/>
            <person name="Caudron B."/>
            <person name="Scarpelli C."/>
            <person name="Gaillardin C."/>
            <person name="Weissenbach J."/>
            <person name="Wincker P."/>
            <person name="Souciet J.L."/>
        </authorList>
    </citation>
    <scope>NUCLEOTIDE SEQUENCE [LARGE SCALE GENOMIC DNA]</scope>
    <source>
        <strain evidence="3">ATCC 8585 / CBS 2359 / DSM 70799 / NBRC 1267 / NRRL Y-1140 / WM37</strain>
    </source>
</reference>
<dbReference type="GO" id="GO:0016301">
    <property type="term" value="F:kinase activity"/>
    <property type="evidence" value="ECO:0007669"/>
    <property type="project" value="InterPro"/>
</dbReference>
<dbReference type="Proteomes" id="UP000000598">
    <property type="component" value="Chromosome B"/>
</dbReference>
<dbReference type="HOGENOM" id="CLU_021278_1_0_1"/>
<dbReference type="OMA" id="XRINEIS"/>
<evidence type="ECO:0000259" key="1">
    <source>
        <dbReference type="Pfam" id="PF00485"/>
    </source>
</evidence>
<dbReference type="PaxDb" id="284590-Q6CW58"/>
<dbReference type="EMBL" id="CR382122">
    <property type="protein sequence ID" value="CAH02224.1"/>
    <property type="molecule type" value="Genomic_DNA"/>
</dbReference>
<protein>
    <submittedName>
        <fullName evidence="2">KLLA0B06710p</fullName>
    </submittedName>
</protein>
<evidence type="ECO:0000313" key="3">
    <source>
        <dbReference type="Proteomes" id="UP000000598"/>
    </source>
</evidence>
<dbReference type="GO" id="GO:0005524">
    <property type="term" value="F:ATP binding"/>
    <property type="evidence" value="ECO:0007669"/>
    <property type="project" value="InterPro"/>
</dbReference>
<dbReference type="InterPro" id="IPR006083">
    <property type="entry name" value="PRK/URK"/>
</dbReference>
<dbReference type="KEGG" id="kla:KLLA0_B06710g"/>
<evidence type="ECO:0000313" key="2">
    <source>
        <dbReference type="EMBL" id="CAH02224.1"/>
    </source>
</evidence>